<gene>
    <name evidence="9" type="ORF">EYZ11_012651</name>
</gene>
<evidence type="ECO:0000256" key="3">
    <source>
        <dbReference type="ARBA" id="ARBA00011194"/>
    </source>
</evidence>
<protein>
    <recommendedName>
        <fullName evidence="6">E3 ubiquitin ligase complex SCF subunit</fullName>
    </recommendedName>
</protein>
<sequence>MPKPKYITFTSADNVDITVELDTAKQSLLIKDMLDDLGNLCEIEEAIPIPNASESVLKKVFEWCDYHKHDSTPDDVNDVYCEEINAWDQNFLQVDQEMLFEIILAANYLDIRKLLDLCCKTVANIIRGKSADEICTIFHIPNDYTLEEKEQIRRENEWEEEMKMLIRIGSTWDEHFIIGCKLVSILCI</sequence>
<comment type="subunit">
    <text evidence="3 6">Component of the SCF (SKP1-CUL1-F-box protein) E3 ubiquitin ligase complexes.</text>
</comment>
<evidence type="ECO:0000256" key="6">
    <source>
        <dbReference type="PIRNR" id="PIRNR028729"/>
    </source>
</evidence>
<dbReference type="GO" id="GO:0006511">
    <property type="term" value="P:ubiquitin-dependent protein catabolic process"/>
    <property type="evidence" value="ECO:0007669"/>
    <property type="project" value="InterPro"/>
</dbReference>
<dbReference type="InterPro" id="IPR016897">
    <property type="entry name" value="SKP1"/>
</dbReference>
<dbReference type="InterPro" id="IPR036296">
    <property type="entry name" value="SKP1-like_dim_sf"/>
</dbReference>
<dbReference type="SUPFAM" id="SSF54695">
    <property type="entry name" value="POZ domain"/>
    <property type="match status" value="1"/>
</dbReference>
<dbReference type="PANTHER" id="PTHR11165">
    <property type="entry name" value="SKP1"/>
    <property type="match status" value="1"/>
</dbReference>
<keyword evidence="4 6" id="KW-0833">Ubl conjugation pathway</keyword>
<dbReference type="STRING" id="1220188.A0A4S3IZY3"/>
<dbReference type="UniPathway" id="UPA00143"/>
<keyword evidence="10" id="KW-1185">Reference proteome</keyword>
<dbReference type="GO" id="GO:0016567">
    <property type="term" value="P:protein ubiquitination"/>
    <property type="evidence" value="ECO:0007669"/>
    <property type="project" value="UniProtKB-UniPathway"/>
</dbReference>
<evidence type="ECO:0000256" key="5">
    <source>
        <dbReference type="ARBA" id="ARBA00045385"/>
    </source>
</evidence>
<feature type="domain" description="SKP1 component POZ" evidence="8">
    <location>
        <begin position="6"/>
        <end position="68"/>
    </location>
</feature>
<comment type="pathway">
    <text evidence="1 6">Protein modification; protein ubiquitination.</text>
</comment>
<evidence type="ECO:0000259" key="8">
    <source>
        <dbReference type="Pfam" id="PF03931"/>
    </source>
</evidence>
<name>A0A4S3IZY3_9EURO</name>
<dbReference type="VEuPathDB" id="FungiDB:EYZ11_012651"/>
<evidence type="ECO:0000256" key="2">
    <source>
        <dbReference type="ARBA" id="ARBA00009993"/>
    </source>
</evidence>
<dbReference type="InterPro" id="IPR016073">
    <property type="entry name" value="Skp1_comp_POZ"/>
</dbReference>
<dbReference type="Pfam" id="PF03931">
    <property type="entry name" value="Skp1_POZ"/>
    <property type="match status" value="1"/>
</dbReference>
<evidence type="ECO:0000313" key="10">
    <source>
        <dbReference type="Proteomes" id="UP000308092"/>
    </source>
</evidence>
<dbReference type="AlphaFoldDB" id="A0A4S3IZY3"/>
<comment type="similarity">
    <text evidence="2 6">Belongs to the SKP1 family.</text>
</comment>
<dbReference type="InterPro" id="IPR011333">
    <property type="entry name" value="SKP1/BTB/POZ_sf"/>
</dbReference>
<proteinExistence type="inferred from homology"/>
<dbReference type="SMART" id="SM00512">
    <property type="entry name" value="Skp1"/>
    <property type="match status" value="1"/>
</dbReference>
<feature type="domain" description="SKP1 component dimerisation" evidence="7">
    <location>
        <begin position="113"/>
        <end position="158"/>
    </location>
</feature>
<dbReference type="EMBL" id="SOSA01000998">
    <property type="protein sequence ID" value="THC87905.1"/>
    <property type="molecule type" value="Genomic_DNA"/>
</dbReference>
<dbReference type="PIRSF" id="PIRSF028729">
    <property type="entry name" value="E3_ubiquit_lig_SCF_Skp"/>
    <property type="match status" value="1"/>
</dbReference>
<evidence type="ECO:0000256" key="1">
    <source>
        <dbReference type="ARBA" id="ARBA00004906"/>
    </source>
</evidence>
<evidence type="ECO:0000259" key="7">
    <source>
        <dbReference type="Pfam" id="PF01466"/>
    </source>
</evidence>
<dbReference type="Proteomes" id="UP000308092">
    <property type="component" value="Unassembled WGS sequence"/>
</dbReference>
<evidence type="ECO:0000313" key="9">
    <source>
        <dbReference type="EMBL" id="THC87905.1"/>
    </source>
</evidence>
<reference evidence="9 10" key="1">
    <citation type="submission" date="2019-03" db="EMBL/GenBank/DDBJ databases">
        <title>The genome sequence of a newly discovered highly antifungal drug resistant Aspergillus species, Aspergillus tanneri NIH 1004.</title>
        <authorList>
            <person name="Mounaud S."/>
            <person name="Singh I."/>
            <person name="Joardar V."/>
            <person name="Pakala S."/>
            <person name="Pakala S."/>
            <person name="Venepally P."/>
            <person name="Hoover J."/>
            <person name="Nierman W."/>
            <person name="Chung J."/>
            <person name="Losada L."/>
        </authorList>
    </citation>
    <scope>NUCLEOTIDE SEQUENCE [LARGE SCALE GENOMIC DNA]</scope>
    <source>
        <strain evidence="9 10">NIH1004</strain>
    </source>
</reference>
<dbReference type="InterPro" id="IPR001232">
    <property type="entry name" value="SKP1-like"/>
</dbReference>
<accession>A0A4S3IZY3</accession>
<organism evidence="9 10">
    <name type="scientific">Aspergillus tanneri</name>
    <dbReference type="NCBI Taxonomy" id="1220188"/>
    <lineage>
        <taxon>Eukaryota</taxon>
        <taxon>Fungi</taxon>
        <taxon>Dikarya</taxon>
        <taxon>Ascomycota</taxon>
        <taxon>Pezizomycotina</taxon>
        <taxon>Eurotiomycetes</taxon>
        <taxon>Eurotiomycetidae</taxon>
        <taxon>Eurotiales</taxon>
        <taxon>Aspergillaceae</taxon>
        <taxon>Aspergillus</taxon>
        <taxon>Aspergillus subgen. Circumdati</taxon>
    </lineage>
</organism>
<evidence type="ECO:0000256" key="4">
    <source>
        <dbReference type="ARBA" id="ARBA00022786"/>
    </source>
</evidence>
<dbReference type="Pfam" id="PF01466">
    <property type="entry name" value="Skp1"/>
    <property type="match status" value="1"/>
</dbReference>
<dbReference type="CDD" id="cd18322">
    <property type="entry name" value="BTB_POZ_SKP1"/>
    <property type="match status" value="1"/>
</dbReference>
<comment type="function">
    <text evidence="5">Essential component of the SCF (SKP1-CUL1-F-box protein) E3 ubiquitin ligase complexes, which mediate the ubiquitination and subsequent proteasomal degradation of target proteins. Controls sulfur metabolite repression, probably by mediating the inactivation or degradation of the metR transcription factor.</text>
</comment>
<comment type="caution">
    <text evidence="9">The sequence shown here is derived from an EMBL/GenBank/DDBJ whole genome shotgun (WGS) entry which is preliminary data.</text>
</comment>
<dbReference type="Gene3D" id="3.30.710.10">
    <property type="entry name" value="Potassium Channel Kv1.1, Chain A"/>
    <property type="match status" value="1"/>
</dbReference>
<dbReference type="FunFam" id="3.30.710.10:FF:000026">
    <property type="entry name" value="E3 ubiquitin ligase complex SCF subunit"/>
    <property type="match status" value="1"/>
</dbReference>
<dbReference type="SUPFAM" id="SSF81382">
    <property type="entry name" value="Skp1 dimerisation domain-like"/>
    <property type="match status" value="1"/>
</dbReference>
<dbReference type="InterPro" id="IPR016072">
    <property type="entry name" value="Skp1_comp_dimer"/>
</dbReference>